<sequence>MTLTRNFKQTVVDRVHRDPEFAKALLDEAATLFLSGEPDAARLVLRDLVNATIGFEELAQLTHKPSKSLHRMLSPKGNPSMDNLAAIFSAVRNGLKVSFDVRVVETA</sequence>
<dbReference type="RefSeq" id="WP_169258582.1">
    <property type="nucleotide sequence ID" value="NZ_WTVQ01000002.1"/>
</dbReference>
<comment type="caution">
    <text evidence="1">The sequence shown here is derived from an EMBL/GenBank/DDBJ whole genome shotgun (WGS) entry which is preliminary data.</text>
</comment>
<organism evidence="1 2">
    <name type="scientific">Aromatoleum diolicum</name>
    <dbReference type="NCBI Taxonomy" id="75796"/>
    <lineage>
        <taxon>Bacteria</taxon>
        <taxon>Pseudomonadati</taxon>
        <taxon>Pseudomonadota</taxon>
        <taxon>Betaproteobacteria</taxon>
        <taxon>Rhodocyclales</taxon>
        <taxon>Rhodocyclaceae</taxon>
        <taxon>Aromatoleum</taxon>
    </lineage>
</organism>
<evidence type="ECO:0000313" key="1">
    <source>
        <dbReference type="EMBL" id="NMG73425.1"/>
    </source>
</evidence>
<accession>A0ABX1Q5V2</accession>
<reference evidence="1 2" key="1">
    <citation type="submission" date="2019-12" db="EMBL/GenBank/DDBJ databases">
        <title>Comparative genomics gives insights into the taxonomy of the Azoarcus-Aromatoleum group and reveals separate origins of nif in the plant-associated Azoarcus and non-plant-associated Aromatoleum sub-groups.</title>
        <authorList>
            <person name="Lafos M."/>
            <person name="Maluk M."/>
            <person name="Batista M."/>
            <person name="Junghare M."/>
            <person name="Carmona M."/>
            <person name="Faoro H."/>
            <person name="Cruz L.M."/>
            <person name="Battistoni F."/>
            <person name="De Souza E."/>
            <person name="Pedrosa F."/>
            <person name="Chen W.-M."/>
            <person name="Poole P.S."/>
            <person name="Dixon R.A."/>
            <person name="James E.K."/>
        </authorList>
    </citation>
    <scope>NUCLEOTIDE SEQUENCE [LARGE SCALE GENOMIC DNA]</scope>
    <source>
        <strain evidence="1 2">22Lin</strain>
    </source>
</reference>
<protein>
    <submittedName>
        <fullName evidence="1">Transcriptional regulator</fullName>
    </submittedName>
</protein>
<gene>
    <name evidence="1" type="ORF">GPA25_01505</name>
</gene>
<name>A0ABX1Q5V2_9RHOO</name>
<dbReference type="EMBL" id="WTVQ01000002">
    <property type="protein sequence ID" value="NMG73425.1"/>
    <property type="molecule type" value="Genomic_DNA"/>
</dbReference>
<proteinExistence type="predicted"/>
<evidence type="ECO:0000313" key="2">
    <source>
        <dbReference type="Proteomes" id="UP000648984"/>
    </source>
</evidence>
<dbReference type="Proteomes" id="UP000648984">
    <property type="component" value="Unassembled WGS sequence"/>
</dbReference>
<keyword evidence="2" id="KW-1185">Reference proteome</keyword>